<feature type="domain" description="Fe-containing alcohol dehydrogenase-like C-terminal" evidence="9">
    <location>
        <begin position="165"/>
        <end position="349"/>
    </location>
</feature>
<dbReference type="InterPro" id="IPR056798">
    <property type="entry name" value="ADH_Fe_C"/>
</dbReference>
<dbReference type="Gene3D" id="1.20.1090.10">
    <property type="entry name" value="Dehydroquinate synthase-like - alpha domain"/>
    <property type="match status" value="1"/>
</dbReference>
<dbReference type="AlphaFoldDB" id="A0A7Y6JW92"/>
<keyword evidence="5" id="KW-0520">NAD</keyword>
<dbReference type="Proteomes" id="UP000594380">
    <property type="component" value="Unassembled WGS sequence"/>
</dbReference>
<evidence type="ECO:0000256" key="4">
    <source>
        <dbReference type="ARBA" id="ARBA00023002"/>
    </source>
</evidence>
<proteinExistence type="inferred from homology"/>
<comment type="catalytic activity">
    <reaction evidence="6">
        <text>3-oxoadipate + NAD(+) = maleylacetate + NADH + H(+)</text>
        <dbReference type="Rhea" id="RHEA:16981"/>
        <dbReference type="ChEBI" id="CHEBI:15378"/>
        <dbReference type="ChEBI" id="CHEBI:15775"/>
        <dbReference type="ChEBI" id="CHEBI:16468"/>
        <dbReference type="ChEBI" id="CHEBI:57540"/>
        <dbReference type="ChEBI" id="CHEBI:57945"/>
        <dbReference type="EC" id="1.3.1.32"/>
    </reaction>
</comment>
<dbReference type="InterPro" id="IPR001670">
    <property type="entry name" value="ADH_Fe/GldA"/>
</dbReference>
<evidence type="ECO:0000313" key="10">
    <source>
        <dbReference type="EMBL" id="NUX99114.1"/>
    </source>
</evidence>
<evidence type="ECO:0000259" key="8">
    <source>
        <dbReference type="Pfam" id="PF00465"/>
    </source>
</evidence>
<dbReference type="Pfam" id="PF25137">
    <property type="entry name" value="ADH_Fe_C"/>
    <property type="match status" value="1"/>
</dbReference>
<evidence type="ECO:0000259" key="9">
    <source>
        <dbReference type="Pfam" id="PF25137"/>
    </source>
</evidence>
<feature type="domain" description="Alcohol dehydrogenase iron-type/glycerol dehydrogenase GldA" evidence="8">
    <location>
        <begin position="11"/>
        <end position="153"/>
    </location>
</feature>
<evidence type="ECO:0000256" key="1">
    <source>
        <dbReference type="ARBA" id="ARBA00007358"/>
    </source>
</evidence>
<evidence type="ECO:0000313" key="11">
    <source>
        <dbReference type="Proteomes" id="UP000594380"/>
    </source>
</evidence>
<evidence type="ECO:0000256" key="6">
    <source>
        <dbReference type="ARBA" id="ARBA00050679"/>
    </source>
</evidence>
<evidence type="ECO:0000256" key="2">
    <source>
        <dbReference type="ARBA" id="ARBA00012005"/>
    </source>
</evidence>
<comment type="caution">
    <text evidence="10">The sequence shown here is derived from an EMBL/GenBank/DDBJ whole genome shotgun (WGS) entry which is preliminary data.</text>
</comment>
<gene>
    <name evidence="10" type="ORF">G5S42_05075</name>
</gene>
<dbReference type="InterPro" id="IPR039697">
    <property type="entry name" value="Alcohol_dehydrogenase_Fe"/>
</dbReference>
<dbReference type="RefSeq" id="WP_176105805.1">
    <property type="nucleotide sequence ID" value="NZ_JAALDK010000001.1"/>
</dbReference>
<sequence>MNEFVYTSHAQRVVFGAGALSRLEAEVERLRAHRALILATPDQREDAERVAALLGARVAGVFAKAAMHVPIEVAREAREVARRLDADCAIAIGGGSTTGLGKAIALESDFPILAIPTTYAGSEMTPIYGITEAGLKKTGRDSRVIPRTVIYDPELTYSLPVSLSVSSAINAIAHAAEGLYAVDANPITDLIAGEGIAAIGRALPLLTLDADDANVRRARADALYGAWLCGSVLGAVTMSLHHKLCHTLGGSFDLPHAQTHAIILPHALAYNAKAATRAMGRIASALYGVSAPQAVFDLAEKNGARLALKDIGMKESDLDKACAIALQNQYPNPRALEKSALRRLLQDAYEGVRPSM</sequence>
<comment type="similarity">
    <text evidence="1">Belongs to the iron-containing alcohol dehydrogenase family.</text>
</comment>
<dbReference type="PANTHER" id="PTHR11496">
    <property type="entry name" value="ALCOHOL DEHYDROGENASE"/>
    <property type="match status" value="1"/>
</dbReference>
<evidence type="ECO:0000256" key="7">
    <source>
        <dbReference type="ARBA" id="ARBA00051531"/>
    </source>
</evidence>
<accession>A0A7Y6JW92</accession>
<dbReference type="CDD" id="cd08177">
    <property type="entry name" value="MAR"/>
    <property type="match status" value="1"/>
</dbReference>
<keyword evidence="4" id="KW-0560">Oxidoreductase</keyword>
<dbReference type="GO" id="GO:0018506">
    <property type="term" value="F:maleylacetate reductase activity"/>
    <property type="evidence" value="ECO:0007669"/>
    <property type="project" value="UniProtKB-EC"/>
</dbReference>
<comment type="catalytic activity">
    <reaction evidence="7">
        <text>3-oxoadipate + NADP(+) = maleylacetate + NADPH + H(+)</text>
        <dbReference type="Rhea" id="RHEA:16985"/>
        <dbReference type="ChEBI" id="CHEBI:15378"/>
        <dbReference type="ChEBI" id="CHEBI:15775"/>
        <dbReference type="ChEBI" id="CHEBI:16468"/>
        <dbReference type="ChEBI" id="CHEBI:57783"/>
        <dbReference type="ChEBI" id="CHEBI:58349"/>
        <dbReference type="EC" id="1.3.1.32"/>
    </reaction>
</comment>
<dbReference type="GeneID" id="301099715"/>
<reference evidence="10 11" key="1">
    <citation type="submission" date="2020-02" db="EMBL/GenBank/DDBJ databases">
        <title>Paraburkholderia simonii sp. nov. and Paraburkholderia youngii sp. nov. Brazilian and Mexican Mimosa-associated rhizobia.</title>
        <authorList>
            <person name="Mavima L."/>
            <person name="Beukes C.W."/>
            <person name="Chan W.Y."/>
            <person name="Palmer M."/>
            <person name="De Meyer S.E."/>
            <person name="James E.K."/>
            <person name="Venter S.N."/>
            <person name="Steenkamp E.T."/>
        </authorList>
    </citation>
    <scope>NUCLEOTIDE SEQUENCE [LARGE SCALE GENOMIC DNA]</scope>
    <source>
        <strain evidence="10 11">JPY169</strain>
    </source>
</reference>
<dbReference type="Pfam" id="PF00465">
    <property type="entry name" value="Fe-ADH"/>
    <property type="match status" value="1"/>
</dbReference>
<dbReference type="SUPFAM" id="SSF56796">
    <property type="entry name" value="Dehydroquinate synthase-like"/>
    <property type="match status" value="1"/>
</dbReference>
<dbReference type="Gene3D" id="3.40.50.1970">
    <property type="match status" value="1"/>
</dbReference>
<dbReference type="EC" id="1.3.1.32" evidence="2"/>
<name>A0A7Y6JW92_9BURK</name>
<dbReference type="GO" id="GO:0046872">
    <property type="term" value="F:metal ion binding"/>
    <property type="evidence" value="ECO:0007669"/>
    <property type="project" value="InterPro"/>
</dbReference>
<evidence type="ECO:0000256" key="3">
    <source>
        <dbReference type="ARBA" id="ARBA00022797"/>
    </source>
</evidence>
<evidence type="ECO:0000256" key="5">
    <source>
        <dbReference type="ARBA" id="ARBA00023027"/>
    </source>
</evidence>
<dbReference type="EMBL" id="JAALDK010000001">
    <property type="protein sequence ID" value="NUX99114.1"/>
    <property type="molecule type" value="Genomic_DNA"/>
</dbReference>
<dbReference type="GO" id="GO:0004022">
    <property type="term" value="F:alcohol dehydrogenase (NAD+) activity"/>
    <property type="evidence" value="ECO:0007669"/>
    <property type="project" value="TreeGrafter"/>
</dbReference>
<dbReference type="FunFam" id="3.40.50.1970:FF:000015">
    <property type="entry name" value="Maleylacetate reductase 1"/>
    <property type="match status" value="1"/>
</dbReference>
<protein>
    <recommendedName>
        <fullName evidence="2">maleylacetate reductase</fullName>
        <ecNumber evidence="2">1.3.1.32</ecNumber>
    </recommendedName>
</protein>
<dbReference type="InterPro" id="IPR034786">
    <property type="entry name" value="MAR"/>
</dbReference>
<keyword evidence="3" id="KW-0058">Aromatic hydrocarbons catabolism</keyword>
<dbReference type="PANTHER" id="PTHR11496:SF102">
    <property type="entry name" value="ALCOHOL DEHYDROGENASE 4"/>
    <property type="match status" value="1"/>
</dbReference>
<organism evidence="10 11">
    <name type="scientific">Paraburkholderia youngii</name>
    <dbReference type="NCBI Taxonomy" id="2782701"/>
    <lineage>
        <taxon>Bacteria</taxon>
        <taxon>Pseudomonadati</taxon>
        <taxon>Pseudomonadota</taxon>
        <taxon>Betaproteobacteria</taxon>
        <taxon>Burkholderiales</taxon>
        <taxon>Burkholderiaceae</taxon>
        <taxon>Paraburkholderia</taxon>
    </lineage>
</organism>
<dbReference type="GO" id="GO:1901168">
    <property type="term" value="P:3-chlorocatechol catabolic process"/>
    <property type="evidence" value="ECO:0007669"/>
    <property type="project" value="UniProtKB-ARBA"/>
</dbReference>